<dbReference type="Proteomes" id="UP000018936">
    <property type="component" value="Unassembled WGS sequence"/>
</dbReference>
<feature type="compositionally biased region" description="Polar residues" evidence="1">
    <location>
        <begin position="144"/>
        <end position="165"/>
    </location>
</feature>
<feature type="non-terminal residue" evidence="2">
    <location>
        <position position="210"/>
    </location>
</feature>
<feature type="compositionally biased region" description="Basic and acidic residues" evidence="1">
    <location>
        <begin position="14"/>
        <end position="54"/>
    </location>
</feature>
<dbReference type="EMBL" id="AZIM01004778">
    <property type="protein sequence ID" value="ETE60313.1"/>
    <property type="molecule type" value="Genomic_DNA"/>
</dbReference>
<feature type="region of interest" description="Disordered" evidence="1">
    <location>
        <begin position="136"/>
        <end position="188"/>
    </location>
</feature>
<protein>
    <submittedName>
        <fullName evidence="2">Transcription initiation factor TFIID subunit 3</fullName>
    </submittedName>
</protein>
<reference evidence="2 3" key="1">
    <citation type="journal article" date="2013" name="Proc. Natl. Acad. Sci. U.S.A.">
        <title>The king cobra genome reveals dynamic gene evolution and adaptation in the snake venom system.</title>
        <authorList>
            <person name="Vonk F.J."/>
            <person name="Casewell N.R."/>
            <person name="Henkel C.V."/>
            <person name="Heimberg A.M."/>
            <person name="Jansen H.J."/>
            <person name="McCleary R.J."/>
            <person name="Kerkkamp H.M."/>
            <person name="Vos R.A."/>
            <person name="Guerreiro I."/>
            <person name="Calvete J.J."/>
            <person name="Wuster W."/>
            <person name="Woods A.E."/>
            <person name="Logan J.M."/>
            <person name="Harrison R.A."/>
            <person name="Castoe T.A."/>
            <person name="de Koning A.P."/>
            <person name="Pollock D.D."/>
            <person name="Yandell M."/>
            <person name="Calderon D."/>
            <person name="Renjifo C."/>
            <person name="Currier R.B."/>
            <person name="Salgado D."/>
            <person name="Pla D."/>
            <person name="Sanz L."/>
            <person name="Hyder A.S."/>
            <person name="Ribeiro J.M."/>
            <person name="Arntzen J.W."/>
            <person name="van den Thillart G.E."/>
            <person name="Boetzer M."/>
            <person name="Pirovano W."/>
            <person name="Dirks R.P."/>
            <person name="Spaink H.P."/>
            <person name="Duboule D."/>
            <person name="McGlinn E."/>
            <person name="Kini R.M."/>
            <person name="Richardson M.K."/>
        </authorList>
    </citation>
    <scope>NUCLEOTIDE SEQUENCE</scope>
    <source>
        <tissue evidence="2">Blood</tissue>
    </source>
</reference>
<comment type="caution">
    <text evidence="2">The sequence shown here is derived from an EMBL/GenBank/DDBJ whole genome shotgun (WGS) entry which is preliminary data.</text>
</comment>
<evidence type="ECO:0000313" key="2">
    <source>
        <dbReference type="EMBL" id="ETE60313.1"/>
    </source>
</evidence>
<accession>V8NF97</accession>
<organism evidence="2 3">
    <name type="scientific">Ophiophagus hannah</name>
    <name type="common">King cobra</name>
    <name type="synonym">Naja hannah</name>
    <dbReference type="NCBI Taxonomy" id="8665"/>
    <lineage>
        <taxon>Eukaryota</taxon>
        <taxon>Metazoa</taxon>
        <taxon>Chordata</taxon>
        <taxon>Craniata</taxon>
        <taxon>Vertebrata</taxon>
        <taxon>Euteleostomi</taxon>
        <taxon>Lepidosauria</taxon>
        <taxon>Squamata</taxon>
        <taxon>Bifurcata</taxon>
        <taxon>Unidentata</taxon>
        <taxon>Episquamata</taxon>
        <taxon>Toxicofera</taxon>
        <taxon>Serpentes</taxon>
        <taxon>Colubroidea</taxon>
        <taxon>Elapidae</taxon>
        <taxon>Elapinae</taxon>
        <taxon>Ophiophagus</taxon>
    </lineage>
</organism>
<feature type="compositionally biased region" description="Polar residues" evidence="1">
    <location>
        <begin position="60"/>
        <end position="76"/>
    </location>
</feature>
<keyword evidence="2" id="KW-0396">Initiation factor</keyword>
<feature type="compositionally biased region" description="Basic residues" evidence="1">
    <location>
        <begin position="1"/>
        <end position="13"/>
    </location>
</feature>
<keyword evidence="2" id="KW-0648">Protein biosynthesis</keyword>
<dbReference type="GO" id="GO:0003743">
    <property type="term" value="F:translation initiation factor activity"/>
    <property type="evidence" value="ECO:0007669"/>
    <property type="project" value="UniProtKB-KW"/>
</dbReference>
<feature type="region of interest" description="Disordered" evidence="1">
    <location>
        <begin position="1"/>
        <end position="89"/>
    </location>
</feature>
<dbReference type="AlphaFoldDB" id="V8NF97"/>
<sequence length="210" mass="24610">KREKKEKERKKERKKTEREKERKKGRKKEKEKEKRQRQREGEKGERNKREREQSHITLRYQENANEQLVVQPTPETGASLPPPPLQGPAAEMRHKILDKGAAVSSQERLLKFKWRSATKQENPETQQRRCCLAQQQQLYDRPSEQSIKYGQKSQRNPGVNPTLQGLGNKATPGISASSFGRHDVKKKKEVETLARVHRRATKRIKRLKHV</sequence>
<feature type="non-terminal residue" evidence="2">
    <location>
        <position position="1"/>
    </location>
</feature>
<gene>
    <name evidence="2" type="primary">Taf3</name>
    <name evidence="2" type="ORF">L345_13945</name>
</gene>
<evidence type="ECO:0000256" key="1">
    <source>
        <dbReference type="SAM" id="MobiDB-lite"/>
    </source>
</evidence>
<keyword evidence="3" id="KW-1185">Reference proteome</keyword>
<proteinExistence type="predicted"/>
<evidence type="ECO:0000313" key="3">
    <source>
        <dbReference type="Proteomes" id="UP000018936"/>
    </source>
</evidence>
<name>V8NF97_OPHHA</name>